<accession>A0A212L8F4</accession>
<gene>
    <name evidence="1" type="ORF">KL86DES1_21569</name>
</gene>
<keyword evidence="1" id="KW-0966">Cell projection</keyword>
<name>A0A212L8F4_9BACT</name>
<organism evidence="1">
    <name type="scientific">uncultured Desulfovibrio sp</name>
    <dbReference type="NCBI Taxonomy" id="167968"/>
    <lineage>
        <taxon>Bacteria</taxon>
        <taxon>Pseudomonadati</taxon>
        <taxon>Thermodesulfobacteriota</taxon>
        <taxon>Desulfovibrionia</taxon>
        <taxon>Desulfovibrionales</taxon>
        <taxon>Desulfovibrionaceae</taxon>
        <taxon>Desulfovibrio</taxon>
        <taxon>environmental samples</taxon>
    </lineage>
</organism>
<protein>
    <submittedName>
        <fullName evidence="1">Putative Flagellin domain protein</fullName>
    </submittedName>
</protein>
<keyword evidence="1" id="KW-0282">Flagellum</keyword>
<dbReference type="AlphaFoldDB" id="A0A212L8F4"/>
<keyword evidence="1" id="KW-0969">Cilium</keyword>
<sequence>MDFFDQIMAYSFLKSGSLELLLNNMPQHTTAPRGKSGRQIMAEALTGKIRSNAAMLRQGANNASEAASMSGSIANAAASLSATLSEMLALAQKVQADPSQSATASPAFKALATTLAATVSGAQYNGISLLDSDAWGTDKRLTVSADGAMATVPIQLGYGTSTFSLYSLSGLKGLTSVDLSTISPADLTALTNSLTGYGNIADSLNANYTSLATSYTSEKNFMIEQAEILARAAKNALPDETDPLLRNRGGIVSSLG</sequence>
<dbReference type="EMBL" id="FMJC01000002">
    <property type="protein sequence ID" value="SCM73852.1"/>
    <property type="molecule type" value="Genomic_DNA"/>
</dbReference>
<dbReference type="RefSeq" id="WP_179980883.1">
    <property type="nucleotide sequence ID" value="NZ_LT608333.1"/>
</dbReference>
<reference evidence="1" key="1">
    <citation type="submission" date="2016-08" db="EMBL/GenBank/DDBJ databases">
        <authorList>
            <person name="Seilhamer J.J."/>
        </authorList>
    </citation>
    <scope>NUCLEOTIDE SEQUENCE</scope>
    <source>
        <strain evidence="1">86-1</strain>
    </source>
</reference>
<proteinExistence type="predicted"/>
<evidence type="ECO:0000313" key="1">
    <source>
        <dbReference type="EMBL" id="SCM73852.1"/>
    </source>
</evidence>
<dbReference type="SUPFAM" id="SSF64518">
    <property type="entry name" value="Phase 1 flagellin"/>
    <property type="match status" value="1"/>
</dbReference>